<organism evidence="1 2">
    <name type="scientific">Lactuca saligna</name>
    <name type="common">Willowleaf lettuce</name>
    <dbReference type="NCBI Taxonomy" id="75948"/>
    <lineage>
        <taxon>Eukaryota</taxon>
        <taxon>Viridiplantae</taxon>
        <taxon>Streptophyta</taxon>
        <taxon>Embryophyta</taxon>
        <taxon>Tracheophyta</taxon>
        <taxon>Spermatophyta</taxon>
        <taxon>Magnoliopsida</taxon>
        <taxon>eudicotyledons</taxon>
        <taxon>Gunneridae</taxon>
        <taxon>Pentapetalae</taxon>
        <taxon>asterids</taxon>
        <taxon>campanulids</taxon>
        <taxon>Asterales</taxon>
        <taxon>Asteraceae</taxon>
        <taxon>Cichorioideae</taxon>
        <taxon>Cichorieae</taxon>
        <taxon>Lactucinae</taxon>
        <taxon>Lactuca</taxon>
    </lineage>
</organism>
<accession>A0AA35YM06</accession>
<proteinExistence type="predicted"/>
<evidence type="ECO:0000313" key="1">
    <source>
        <dbReference type="EMBL" id="CAI9276318.1"/>
    </source>
</evidence>
<sequence length="96" mass="10860">MKTQIIEMFSCQTSTKSHIILGTDHRIAIHPLAKRVREDQIKQSTSKAVDIDENEVYVIYNVTKIKVPVLLSIGLIFLNLQINGVGLRTLLEKESL</sequence>
<gene>
    <name evidence="1" type="ORF">LSALG_LOCUS16307</name>
</gene>
<evidence type="ECO:0000313" key="2">
    <source>
        <dbReference type="Proteomes" id="UP001177003"/>
    </source>
</evidence>
<name>A0AA35YM06_LACSI</name>
<protein>
    <submittedName>
        <fullName evidence="1">Uncharacterized protein</fullName>
    </submittedName>
</protein>
<reference evidence="1" key="1">
    <citation type="submission" date="2023-04" db="EMBL/GenBank/DDBJ databases">
        <authorList>
            <person name="Vijverberg K."/>
            <person name="Xiong W."/>
            <person name="Schranz E."/>
        </authorList>
    </citation>
    <scope>NUCLEOTIDE SEQUENCE</scope>
</reference>
<dbReference type="AlphaFoldDB" id="A0AA35YM06"/>
<dbReference type="Proteomes" id="UP001177003">
    <property type="component" value="Chromosome 3"/>
</dbReference>
<keyword evidence="2" id="KW-1185">Reference proteome</keyword>
<dbReference type="EMBL" id="OX465079">
    <property type="protein sequence ID" value="CAI9276318.1"/>
    <property type="molecule type" value="Genomic_DNA"/>
</dbReference>